<comment type="caution">
    <text evidence="3">The sequence shown here is derived from an EMBL/GenBank/DDBJ whole genome shotgun (WGS) entry which is preliminary data.</text>
</comment>
<dbReference type="InterPro" id="IPR037185">
    <property type="entry name" value="EmrE-like"/>
</dbReference>
<evidence type="ECO:0000313" key="3">
    <source>
        <dbReference type="EMBL" id="KMW58479.1"/>
    </source>
</evidence>
<organism evidence="3 4">
    <name type="scientific">Candidatus Rhodobacter oscarellae</name>
    <dbReference type="NCBI Taxonomy" id="1675527"/>
    <lineage>
        <taxon>Bacteria</taxon>
        <taxon>Pseudomonadati</taxon>
        <taxon>Pseudomonadota</taxon>
        <taxon>Alphaproteobacteria</taxon>
        <taxon>Rhodobacterales</taxon>
        <taxon>Rhodobacter group</taxon>
        <taxon>Rhodobacter</taxon>
    </lineage>
</organism>
<feature type="transmembrane region" description="Helical" evidence="1">
    <location>
        <begin position="180"/>
        <end position="200"/>
    </location>
</feature>
<evidence type="ECO:0000259" key="2">
    <source>
        <dbReference type="Pfam" id="PF00892"/>
    </source>
</evidence>
<feature type="transmembrane region" description="Helical" evidence="1">
    <location>
        <begin position="270"/>
        <end position="286"/>
    </location>
</feature>
<feature type="domain" description="EamA" evidence="2">
    <location>
        <begin position="153"/>
        <end position="285"/>
    </location>
</feature>
<keyword evidence="1" id="KW-0812">Transmembrane</keyword>
<sequence>MLLPAALALFAGACFGLTAHIQRAALVGADIRIGTFVSLASMAALSWVLAPFLVDPAWWSSRAVWIFALCGLMFPALSQTLQILGVAKVGPTLTSAMGSVAPFFAALPAVLFLGEAMSVQIALGMSVVVLGLMLSALSAGAPSSRDWSLLALLIPVGASAARGLTQPITKFGMLEVPSPFFATLVMVSVSSAVVSLRLIGRRAPEARATPRGIALFAVNGIINGLGILALLLAINLSAVTIAAPLATTAPLWTLVFGALFFRTEVIRPRQWAFSLLVVLGVVLIVAR</sequence>
<proteinExistence type="predicted"/>
<reference evidence="3 4" key="1">
    <citation type="submission" date="2015-06" db="EMBL/GenBank/DDBJ databases">
        <title>Draft genome sequence of an Alphaproteobacteria species associated to the Mediterranean sponge Oscarella lobularis.</title>
        <authorList>
            <person name="Jourda C."/>
            <person name="Santini S."/>
            <person name="Claverie J.-M."/>
        </authorList>
    </citation>
    <scope>NUCLEOTIDE SEQUENCE [LARGE SCALE GENOMIC DNA]</scope>
    <source>
        <strain evidence="3">IGS</strain>
    </source>
</reference>
<feature type="transmembrane region" description="Helical" evidence="1">
    <location>
        <begin position="212"/>
        <end position="234"/>
    </location>
</feature>
<protein>
    <recommendedName>
        <fullName evidence="2">EamA domain-containing protein</fullName>
    </recommendedName>
</protein>
<accession>A0A0J9E9Y5</accession>
<gene>
    <name evidence="3" type="ORF">AIOL_003454</name>
</gene>
<dbReference type="STRING" id="1675527.AIOL_003454"/>
<feature type="transmembrane region" description="Helical" evidence="1">
    <location>
        <begin position="33"/>
        <end position="54"/>
    </location>
</feature>
<name>A0A0J9E9Y5_9RHOB</name>
<dbReference type="OrthoDB" id="7841262at2"/>
<dbReference type="RefSeq" id="WP_049644084.1">
    <property type="nucleotide sequence ID" value="NZ_LFTY01000002.1"/>
</dbReference>
<dbReference type="GO" id="GO:0016020">
    <property type="term" value="C:membrane"/>
    <property type="evidence" value="ECO:0007669"/>
    <property type="project" value="InterPro"/>
</dbReference>
<feature type="transmembrane region" description="Helical" evidence="1">
    <location>
        <begin position="121"/>
        <end position="141"/>
    </location>
</feature>
<dbReference type="PATRIC" id="fig|1675527.3.peg.3613"/>
<dbReference type="Proteomes" id="UP000037178">
    <property type="component" value="Unassembled WGS sequence"/>
</dbReference>
<dbReference type="Pfam" id="PF00892">
    <property type="entry name" value="EamA"/>
    <property type="match status" value="2"/>
</dbReference>
<dbReference type="SUPFAM" id="SSF103481">
    <property type="entry name" value="Multidrug resistance efflux transporter EmrE"/>
    <property type="match status" value="2"/>
</dbReference>
<keyword evidence="1" id="KW-1133">Transmembrane helix</keyword>
<evidence type="ECO:0000256" key="1">
    <source>
        <dbReference type="SAM" id="Phobius"/>
    </source>
</evidence>
<feature type="domain" description="EamA" evidence="2">
    <location>
        <begin position="5"/>
        <end position="135"/>
    </location>
</feature>
<keyword evidence="4" id="KW-1185">Reference proteome</keyword>
<dbReference type="EMBL" id="LFTY01000002">
    <property type="protein sequence ID" value="KMW58479.1"/>
    <property type="molecule type" value="Genomic_DNA"/>
</dbReference>
<feature type="transmembrane region" description="Helical" evidence="1">
    <location>
        <begin position="66"/>
        <end position="87"/>
    </location>
</feature>
<evidence type="ECO:0000313" key="4">
    <source>
        <dbReference type="Proteomes" id="UP000037178"/>
    </source>
</evidence>
<feature type="transmembrane region" description="Helical" evidence="1">
    <location>
        <begin position="93"/>
        <end position="114"/>
    </location>
</feature>
<keyword evidence="1" id="KW-0472">Membrane</keyword>
<dbReference type="AlphaFoldDB" id="A0A0J9E9Y5"/>
<feature type="transmembrane region" description="Helical" evidence="1">
    <location>
        <begin position="240"/>
        <end position="261"/>
    </location>
</feature>
<dbReference type="InterPro" id="IPR000620">
    <property type="entry name" value="EamA_dom"/>
</dbReference>